<dbReference type="GO" id="GO:0005634">
    <property type="term" value="C:nucleus"/>
    <property type="evidence" value="ECO:0007669"/>
    <property type="project" value="TreeGrafter"/>
</dbReference>
<feature type="domain" description="NmrA-like" evidence="3">
    <location>
        <begin position="2"/>
        <end position="265"/>
    </location>
</feature>
<organism evidence="4 5">
    <name type="scientific">Trichocladium antarcticum</name>
    <dbReference type="NCBI Taxonomy" id="1450529"/>
    <lineage>
        <taxon>Eukaryota</taxon>
        <taxon>Fungi</taxon>
        <taxon>Dikarya</taxon>
        <taxon>Ascomycota</taxon>
        <taxon>Pezizomycotina</taxon>
        <taxon>Sordariomycetes</taxon>
        <taxon>Sordariomycetidae</taxon>
        <taxon>Sordariales</taxon>
        <taxon>Chaetomiaceae</taxon>
        <taxon>Trichocladium</taxon>
    </lineage>
</organism>
<dbReference type="SUPFAM" id="SSF51735">
    <property type="entry name" value="NAD(P)-binding Rossmann-fold domains"/>
    <property type="match status" value="1"/>
</dbReference>
<name>A0AAN6ULW4_9PEZI</name>
<dbReference type="Proteomes" id="UP001304895">
    <property type="component" value="Unassembled WGS sequence"/>
</dbReference>
<keyword evidence="5" id="KW-1185">Reference proteome</keyword>
<dbReference type="Pfam" id="PF05368">
    <property type="entry name" value="NmrA"/>
    <property type="match status" value="1"/>
</dbReference>
<dbReference type="PANTHER" id="PTHR42748:SF25">
    <property type="entry name" value="NMRA FAMILY PROTEIN"/>
    <property type="match status" value="1"/>
</dbReference>
<dbReference type="InterPro" id="IPR051164">
    <property type="entry name" value="NmrA-like_oxidored"/>
</dbReference>
<dbReference type="Gene3D" id="3.90.25.10">
    <property type="entry name" value="UDP-galactose 4-epimerase, domain 1"/>
    <property type="match status" value="1"/>
</dbReference>
<gene>
    <name evidence="4" type="ORF">BT67DRAFT_441571</name>
</gene>
<protein>
    <submittedName>
        <fullName evidence="4">NAD(P)-binding protein</fullName>
    </submittedName>
</protein>
<comment type="similarity">
    <text evidence="1">Belongs to the NmrA-type oxidoreductase family.</text>
</comment>
<comment type="caution">
    <text evidence="4">The sequence shown here is derived from an EMBL/GenBank/DDBJ whole genome shotgun (WGS) entry which is preliminary data.</text>
</comment>
<accession>A0AAN6ULW4</accession>
<evidence type="ECO:0000313" key="5">
    <source>
        <dbReference type="Proteomes" id="UP001304895"/>
    </source>
</evidence>
<evidence type="ECO:0000259" key="3">
    <source>
        <dbReference type="Pfam" id="PF05368"/>
    </source>
</evidence>
<reference evidence="4" key="2">
    <citation type="submission" date="2023-05" db="EMBL/GenBank/DDBJ databases">
        <authorList>
            <consortium name="Lawrence Berkeley National Laboratory"/>
            <person name="Steindorff A."/>
            <person name="Hensen N."/>
            <person name="Bonometti L."/>
            <person name="Westerberg I."/>
            <person name="Brannstrom I.O."/>
            <person name="Guillou S."/>
            <person name="Cros-Aarteil S."/>
            <person name="Calhoun S."/>
            <person name="Haridas S."/>
            <person name="Kuo A."/>
            <person name="Mondo S."/>
            <person name="Pangilinan J."/>
            <person name="Riley R."/>
            <person name="Labutti K."/>
            <person name="Andreopoulos B."/>
            <person name="Lipzen A."/>
            <person name="Chen C."/>
            <person name="Yanf M."/>
            <person name="Daum C."/>
            <person name="Ng V."/>
            <person name="Clum A."/>
            <person name="Ohm R."/>
            <person name="Martin F."/>
            <person name="Silar P."/>
            <person name="Natvig D."/>
            <person name="Lalanne C."/>
            <person name="Gautier V."/>
            <person name="Ament-Velasquez S.L."/>
            <person name="Kruys A."/>
            <person name="Hutchinson M.I."/>
            <person name="Powell A.J."/>
            <person name="Barry K."/>
            <person name="Miller A.N."/>
            <person name="Grigoriev I.V."/>
            <person name="Debuchy R."/>
            <person name="Gladieux P."/>
            <person name="Thoren M.H."/>
            <person name="Johannesson H."/>
        </authorList>
    </citation>
    <scope>NUCLEOTIDE SEQUENCE</scope>
    <source>
        <strain evidence="4">CBS 123565</strain>
    </source>
</reference>
<dbReference type="EMBL" id="MU853407">
    <property type="protein sequence ID" value="KAK4135139.1"/>
    <property type="molecule type" value="Genomic_DNA"/>
</dbReference>
<keyword evidence="2" id="KW-0521">NADP</keyword>
<dbReference type="PANTHER" id="PTHR42748">
    <property type="entry name" value="NITROGEN METABOLITE REPRESSION PROTEIN NMRA FAMILY MEMBER"/>
    <property type="match status" value="1"/>
</dbReference>
<dbReference type="AlphaFoldDB" id="A0AAN6ULW4"/>
<reference evidence="4" key="1">
    <citation type="journal article" date="2023" name="Mol. Phylogenet. Evol.">
        <title>Genome-scale phylogeny and comparative genomics of the fungal order Sordariales.</title>
        <authorList>
            <person name="Hensen N."/>
            <person name="Bonometti L."/>
            <person name="Westerberg I."/>
            <person name="Brannstrom I.O."/>
            <person name="Guillou S."/>
            <person name="Cros-Aarteil S."/>
            <person name="Calhoun S."/>
            <person name="Haridas S."/>
            <person name="Kuo A."/>
            <person name="Mondo S."/>
            <person name="Pangilinan J."/>
            <person name="Riley R."/>
            <person name="LaButti K."/>
            <person name="Andreopoulos B."/>
            <person name="Lipzen A."/>
            <person name="Chen C."/>
            <person name="Yan M."/>
            <person name="Daum C."/>
            <person name="Ng V."/>
            <person name="Clum A."/>
            <person name="Steindorff A."/>
            <person name="Ohm R.A."/>
            <person name="Martin F."/>
            <person name="Silar P."/>
            <person name="Natvig D.O."/>
            <person name="Lalanne C."/>
            <person name="Gautier V."/>
            <person name="Ament-Velasquez S.L."/>
            <person name="Kruys A."/>
            <person name="Hutchinson M.I."/>
            <person name="Powell A.J."/>
            <person name="Barry K."/>
            <person name="Miller A.N."/>
            <person name="Grigoriev I.V."/>
            <person name="Debuchy R."/>
            <person name="Gladieux P."/>
            <person name="Hiltunen Thoren M."/>
            <person name="Johannesson H."/>
        </authorList>
    </citation>
    <scope>NUCLEOTIDE SEQUENCE</scope>
    <source>
        <strain evidence="4">CBS 123565</strain>
    </source>
</reference>
<evidence type="ECO:0000256" key="2">
    <source>
        <dbReference type="ARBA" id="ARBA00022857"/>
    </source>
</evidence>
<dbReference type="InterPro" id="IPR008030">
    <property type="entry name" value="NmrA-like"/>
</dbReference>
<dbReference type="Gene3D" id="3.40.50.720">
    <property type="entry name" value="NAD(P)-binding Rossmann-like Domain"/>
    <property type="match status" value="1"/>
</dbReference>
<evidence type="ECO:0000256" key="1">
    <source>
        <dbReference type="ARBA" id="ARBA00006328"/>
    </source>
</evidence>
<evidence type="ECO:0000313" key="4">
    <source>
        <dbReference type="EMBL" id="KAK4135139.1"/>
    </source>
</evidence>
<sequence length="324" mass="34286">MAKTILVTGATGKQGGAVIDALLDLDKTGSQFTILALTRNALSPAATRLLTKAPNSNLRLVQGNLDDVPAVFEAAKTASPDPGTAVWGVYSVQVSLGPGVTSAGELAQGTALVDGAVEAGVRHFVYSSVERGGDEASWDNATDVPHFRSKHEIERHLRDATAAGTPGEGMGWTILRPVVFMENLDLGFQTRVFVAALKNYLGAAGKPLQWVSVADIGVFAAEAFAEPDKWDRKAVGLAGDELTMAQLDGAFVKVTGSPAPSTYWLLGSALTGMVKEMGLMLGWFASDGYKVKIEELRREHPGLLTMEAWLAEKSPFAASKEGRS</sequence>
<proteinExistence type="inferred from homology"/>
<dbReference type="InterPro" id="IPR036291">
    <property type="entry name" value="NAD(P)-bd_dom_sf"/>
</dbReference>
<dbReference type="CDD" id="cd05251">
    <property type="entry name" value="NmrA_like_SDR_a"/>
    <property type="match status" value="1"/>
</dbReference>